<dbReference type="AlphaFoldDB" id="F6D582"/>
<dbReference type="EMBL" id="CP002772">
    <property type="protein sequence ID" value="AEG18190.1"/>
    <property type="molecule type" value="Genomic_DNA"/>
</dbReference>
<dbReference type="GeneID" id="10668678"/>
<organism evidence="1 2">
    <name type="scientific">Methanobacterium paludis (strain DSM 25820 / JCM 18151 / SWAN1)</name>
    <dbReference type="NCBI Taxonomy" id="868131"/>
    <lineage>
        <taxon>Archaea</taxon>
        <taxon>Methanobacteriati</taxon>
        <taxon>Methanobacteriota</taxon>
        <taxon>Methanomada group</taxon>
        <taxon>Methanobacteria</taxon>
        <taxon>Methanobacteriales</taxon>
        <taxon>Methanobacteriaceae</taxon>
        <taxon>Methanobacterium</taxon>
    </lineage>
</organism>
<evidence type="ECO:0000313" key="1">
    <source>
        <dbReference type="EMBL" id="AEG18190.1"/>
    </source>
</evidence>
<sequence>MENEYKQVLRRDISILEDRKARIGAKLSEMGILDTDGWFEKENDQTKAYHLLKQLQEVEEEIQVKKDELGEVE</sequence>
<reference evidence="1 2" key="1">
    <citation type="journal article" date="2014" name="Int. J. Syst. Evol. Microbiol.">
        <title>Methanobacterium paludis sp. nov. and a novel strain of Methanobacterium lacus isolated from northern peatlands.</title>
        <authorList>
            <person name="Cadillo-Quiroz H."/>
            <person name="Brauer S.L."/>
            <person name="Goodson N."/>
            <person name="Yavitt J.B."/>
            <person name="Zinder S.H."/>
        </authorList>
    </citation>
    <scope>NUCLEOTIDE SEQUENCE [LARGE SCALE GENOMIC DNA]</scope>
    <source>
        <strain evidence="2">DSM 25820 / JCM 18151 / SWAN1</strain>
    </source>
</reference>
<evidence type="ECO:0000313" key="2">
    <source>
        <dbReference type="Proteomes" id="UP000009231"/>
    </source>
</evidence>
<name>F6D582_METPW</name>
<dbReference type="Proteomes" id="UP000009231">
    <property type="component" value="Chromosome"/>
</dbReference>
<dbReference type="KEGG" id="mew:MSWAN_1173"/>
<accession>F6D582</accession>
<proteinExistence type="predicted"/>
<dbReference type="STRING" id="868131.MSWAN_1173"/>
<gene>
    <name evidence="1" type="ordered locus">MSWAN_1173</name>
</gene>
<dbReference type="RefSeq" id="WP_013825691.1">
    <property type="nucleotide sequence ID" value="NC_015574.1"/>
</dbReference>
<dbReference type="HOGENOM" id="CLU_2695832_0_0_2"/>
<keyword evidence="2" id="KW-1185">Reference proteome</keyword>
<protein>
    <submittedName>
        <fullName evidence="1">Uncharacterized protein</fullName>
    </submittedName>
</protein>